<dbReference type="Proteomes" id="UP000812844">
    <property type="component" value="Unassembled WGS sequence"/>
</dbReference>
<reference evidence="2 3" key="1">
    <citation type="submission" date="2021-05" db="EMBL/GenBank/DDBJ databases">
        <title>Phylogenetic classification of ten novel species belonging to the genus Bifidobacterium comprising B. colchicus sp. nov., B. abeli sp. nov., B. bicoloris sp. nov., B. guerezis sp. nov., B. rosaliae sp. nov., B. santillanensis sp. nov., B. argentati sp. nov., B. amazzoni sp. nov., B. pluviali sp. nov., and B. pinnaculum sp. nov.</title>
        <authorList>
            <person name="Lugli G.A."/>
            <person name="Ruiz Garcia L."/>
            <person name="Margolles A."/>
            <person name="Ventura M."/>
        </authorList>
    </citation>
    <scope>NUCLEOTIDE SEQUENCE [LARGE SCALE GENOMIC DNA]</scope>
    <source>
        <strain evidence="2 3">6T3</strain>
    </source>
</reference>
<feature type="transmembrane region" description="Helical" evidence="1">
    <location>
        <begin position="79"/>
        <end position="99"/>
    </location>
</feature>
<evidence type="ECO:0000256" key="1">
    <source>
        <dbReference type="SAM" id="Phobius"/>
    </source>
</evidence>
<keyword evidence="3" id="KW-1185">Reference proteome</keyword>
<proteinExistence type="predicted"/>
<keyword evidence="1" id="KW-1133">Transmembrane helix</keyword>
<feature type="transmembrane region" description="Helical" evidence="1">
    <location>
        <begin position="48"/>
        <end position="73"/>
    </location>
</feature>
<name>A0ABS6W7M8_9BIFI</name>
<evidence type="ECO:0008006" key="4">
    <source>
        <dbReference type="Google" id="ProtNLM"/>
    </source>
</evidence>
<keyword evidence="1" id="KW-0812">Transmembrane</keyword>
<protein>
    <recommendedName>
        <fullName evidence="4">Holin-X, holin superfamily III</fullName>
    </recommendedName>
</protein>
<accession>A0ABS6W7M8</accession>
<evidence type="ECO:0000313" key="2">
    <source>
        <dbReference type="EMBL" id="MBW3082510.1"/>
    </source>
</evidence>
<organism evidence="2 3">
    <name type="scientific">Bifidobacterium phasiani</name>
    <dbReference type="NCBI Taxonomy" id="2834431"/>
    <lineage>
        <taxon>Bacteria</taxon>
        <taxon>Bacillati</taxon>
        <taxon>Actinomycetota</taxon>
        <taxon>Actinomycetes</taxon>
        <taxon>Bifidobacteriales</taxon>
        <taxon>Bifidobacteriaceae</taxon>
        <taxon>Bifidobacterium</taxon>
    </lineage>
</organism>
<gene>
    <name evidence="2" type="ORF">KIH73_03795</name>
</gene>
<evidence type="ECO:0000313" key="3">
    <source>
        <dbReference type="Proteomes" id="UP000812844"/>
    </source>
</evidence>
<dbReference type="EMBL" id="JAHBBD010000006">
    <property type="protein sequence ID" value="MBW3082510.1"/>
    <property type="molecule type" value="Genomic_DNA"/>
</dbReference>
<comment type="caution">
    <text evidence="2">The sequence shown here is derived from an EMBL/GenBank/DDBJ whole genome shotgun (WGS) entry which is preliminary data.</text>
</comment>
<dbReference type="RefSeq" id="WP_219080712.1">
    <property type="nucleotide sequence ID" value="NZ_JAHBBD010000006.1"/>
</dbReference>
<sequence>MSDDTTFNYTYSATRQDEIDAIRRKYLPEDEDAMERLRRLDRGTAKRGTAVAIALGAVGCLLLGVGMSCTLAYGGPWFVPGIVVGAVGIMMMAAAYPVYRWLTARDRAKAAPEILRLAEELSGPRE</sequence>
<keyword evidence="1" id="KW-0472">Membrane</keyword>